<dbReference type="InterPro" id="IPR011032">
    <property type="entry name" value="GroES-like_sf"/>
</dbReference>
<dbReference type="GO" id="GO:0016491">
    <property type="term" value="F:oxidoreductase activity"/>
    <property type="evidence" value="ECO:0007669"/>
    <property type="project" value="InterPro"/>
</dbReference>
<dbReference type="SUPFAM" id="SSF51735">
    <property type="entry name" value="NAD(P)-binding Rossmann-fold domains"/>
    <property type="match status" value="1"/>
</dbReference>
<evidence type="ECO:0000313" key="2">
    <source>
        <dbReference type="EMBL" id="KAA9164500.1"/>
    </source>
</evidence>
<dbReference type="AlphaFoldDB" id="A0A5N0VH85"/>
<evidence type="ECO:0000313" key="3">
    <source>
        <dbReference type="Proteomes" id="UP000319769"/>
    </source>
</evidence>
<protein>
    <submittedName>
        <fullName evidence="2">Zinc-binding dehydrogenase</fullName>
    </submittedName>
</protein>
<dbReference type="SMART" id="SM00829">
    <property type="entry name" value="PKS_ER"/>
    <property type="match status" value="1"/>
</dbReference>
<name>A0A5N0VH85_9PSEU</name>
<dbReference type="InterPro" id="IPR013154">
    <property type="entry name" value="ADH-like_N"/>
</dbReference>
<comment type="caution">
    <text evidence="2">The sequence shown here is derived from an EMBL/GenBank/DDBJ whole genome shotgun (WGS) entry which is preliminary data.</text>
</comment>
<dbReference type="Gene3D" id="3.90.180.10">
    <property type="entry name" value="Medium-chain alcohol dehydrogenases, catalytic domain"/>
    <property type="match status" value="1"/>
</dbReference>
<gene>
    <name evidence="2" type="ORF">FPZ12_007890</name>
</gene>
<accession>A0A5N0VH85</accession>
<dbReference type="Gene3D" id="3.40.50.720">
    <property type="entry name" value="NAD(P)-binding Rossmann-like Domain"/>
    <property type="match status" value="1"/>
</dbReference>
<organism evidence="2 3">
    <name type="scientific">Amycolatopsis acidicola</name>
    <dbReference type="NCBI Taxonomy" id="2596893"/>
    <lineage>
        <taxon>Bacteria</taxon>
        <taxon>Bacillati</taxon>
        <taxon>Actinomycetota</taxon>
        <taxon>Actinomycetes</taxon>
        <taxon>Pseudonocardiales</taxon>
        <taxon>Pseudonocardiaceae</taxon>
        <taxon>Amycolatopsis</taxon>
    </lineage>
</organism>
<dbReference type="RefSeq" id="WP_144757519.1">
    <property type="nucleotide sequence ID" value="NZ_VMNW02000007.1"/>
</dbReference>
<sequence length="326" mass="34596">MRAVVLREFGAPEVLRPEEVPEPERTPGWVTVRLKASALNWHDVLVRRGHYSSPLPHVPGADGAGIRADTGEEVVIVPSLWWGEDESSPAPGWEILGDHRPGTCAELVRVPVECVAPRPPGYSWEQAAALPLVGLTTYRALFTRAGLREGESLLVLGAGGGIATTAVAFAAGMGACAFVTSSSEDKIDRARELGASGGVCYTDPDWAARVKALSPGGLGFDVVLDSVGTWQDALRALRPGGRLVVLGASAAEQAPIDVRGFYFGQYSLLGTTMGGPRDFTGLLRLLDTRSIAPPVIDRVFPLDDAAAAHRYLEQGSGFGKVVLRHD</sequence>
<dbReference type="PANTHER" id="PTHR45033">
    <property type="match status" value="1"/>
</dbReference>
<dbReference type="OrthoDB" id="3175656at2"/>
<keyword evidence="3" id="KW-1185">Reference proteome</keyword>
<dbReference type="InterPro" id="IPR036291">
    <property type="entry name" value="NAD(P)-bd_dom_sf"/>
</dbReference>
<proteinExistence type="predicted"/>
<dbReference type="Pfam" id="PF00107">
    <property type="entry name" value="ADH_zinc_N"/>
    <property type="match status" value="1"/>
</dbReference>
<dbReference type="PANTHER" id="PTHR45033:SF3">
    <property type="entry name" value="DEHYDROGENASE, PUTATIVE (AFU_ORTHOLOGUE AFUA_2G13270)-RELATED"/>
    <property type="match status" value="1"/>
</dbReference>
<dbReference type="Pfam" id="PF08240">
    <property type="entry name" value="ADH_N"/>
    <property type="match status" value="1"/>
</dbReference>
<dbReference type="SUPFAM" id="SSF50129">
    <property type="entry name" value="GroES-like"/>
    <property type="match status" value="1"/>
</dbReference>
<dbReference type="InterPro" id="IPR020843">
    <property type="entry name" value="ER"/>
</dbReference>
<dbReference type="Proteomes" id="UP000319769">
    <property type="component" value="Unassembled WGS sequence"/>
</dbReference>
<feature type="domain" description="Enoyl reductase (ER)" evidence="1">
    <location>
        <begin position="10"/>
        <end position="323"/>
    </location>
</feature>
<evidence type="ECO:0000259" key="1">
    <source>
        <dbReference type="SMART" id="SM00829"/>
    </source>
</evidence>
<dbReference type="InterPro" id="IPR013149">
    <property type="entry name" value="ADH-like_C"/>
</dbReference>
<dbReference type="InterPro" id="IPR052711">
    <property type="entry name" value="Zinc_ADH-like"/>
</dbReference>
<dbReference type="EMBL" id="VMNW02000007">
    <property type="protein sequence ID" value="KAA9164500.1"/>
    <property type="molecule type" value="Genomic_DNA"/>
</dbReference>
<reference evidence="2" key="1">
    <citation type="submission" date="2019-09" db="EMBL/GenBank/DDBJ databases">
        <authorList>
            <person name="Teo W.F.A."/>
            <person name="Duangmal K."/>
        </authorList>
    </citation>
    <scope>NUCLEOTIDE SEQUENCE [LARGE SCALE GENOMIC DNA]</scope>
    <source>
        <strain evidence="2">K81G1</strain>
    </source>
</reference>